<reference evidence="7 8" key="1">
    <citation type="journal article" date="2016" name="Nat. Commun.">
        <title>Thousands of microbial genomes shed light on interconnected biogeochemical processes in an aquifer system.</title>
        <authorList>
            <person name="Anantharaman K."/>
            <person name="Brown C.T."/>
            <person name="Hug L.A."/>
            <person name="Sharon I."/>
            <person name="Castelle C.J."/>
            <person name="Probst A.J."/>
            <person name="Thomas B.C."/>
            <person name="Singh A."/>
            <person name="Wilkins M.J."/>
            <person name="Karaoz U."/>
            <person name="Brodie E.L."/>
            <person name="Williams K.H."/>
            <person name="Hubbard S.S."/>
            <person name="Banfield J.F."/>
        </authorList>
    </citation>
    <scope>NUCLEOTIDE SEQUENCE [LARGE SCALE GENOMIC DNA]</scope>
</reference>
<evidence type="ECO:0000313" key="7">
    <source>
        <dbReference type="EMBL" id="OHA17972.1"/>
    </source>
</evidence>
<proteinExistence type="inferred from homology"/>
<dbReference type="PANTHER" id="PTHR12532:SF0">
    <property type="entry name" value="TRANSLATIONAL ACTIVATOR OF CYTOCHROME C OXIDASE 1"/>
    <property type="match status" value="1"/>
</dbReference>
<gene>
    <name evidence="7" type="ORF">A2664_01310</name>
</gene>
<dbReference type="EMBL" id="MHRF01000010">
    <property type="protein sequence ID" value="OHA17972.1"/>
    <property type="molecule type" value="Genomic_DNA"/>
</dbReference>
<keyword evidence="2" id="KW-0805">Transcription regulation</keyword>
<feature type="domain" description="TACO1/YebC-like N-terminal" evidence="6">
    <location>
        <begin position="5"/>
        <end position="74"/>
    </location>
</feature>
<evidence type="ECO:0008006" key="9">
    <source>
        <dbReference type="Google" id="ProtNLM"/>
    </source>
</evidence>
<evidence type="ECO:0000256" key="1">
    <source>
        <dbReference type="ARBA" id="ARBA00008724"/>
    </source>
</evidence>
<dbReference type="InterPro" id="IPR049083">
    <property type="entry name" value="TACO1_YebC_N"/>
</dbReference>
<accession>A0A1G2M4I9</accession>
<dbReference type="InterPro" id="IPR048300">
    <property type="entry name" value="TACO1_YebC-like_2nd/3rd_dom"/>
</dbReference>
<dbReference type="SUPFAM" id="SSF75625">
    <property type="entry name" value="YebC-like"/>
    <property type="match status" value="1"/>
</dbReference>
<dbReference type="Pfam" id="PF01709">
    <property type="entry name" value="Transcrip_reg"/>
    <property type="match status" value="2"/>
</dbReference>
<dbReference type="PANTHER" id="PTHR12532">
    <property type="entry name" value="TRANSLATIONAL ACTIVATOR OF CYTOCHROME C OXIDASE 1"/>
    <property type="match status" value="1"/>
</dbReference>
<feature type="domain" description="TACO1/YebC-like second and third" evidence="5">
    <location>
        <begin position="80"/>
        <end position="134"/>
    </location>
</feature>
<feature type="region of interest" description="Disordered" evidence="4">
    <location>
        <begin position="1"/>
        <end position="22"/>
    </location>
</feature>
<dbReference type="InterPro" id="IPR017856">
    <property type="entry name" value="Integrase-like_N"/>
</dbReference>
<evidence type="ECO:0000259" key="5">
    <source>
        <dbReference type="Pfam" id="PF01709"/>
    </source>
</evidence>
<feature type="domain" description="TACO1/YebC-like second and third" evidence="5">
    <location>
        <begin position="139"/>
        <end position="175"/>
    </location>
</feature>
<evidence type="ECO:0000256" key="4">
    <source>
        <dbReference type="SAM" id="MobiDB-lite"/>
    </source>
</evidence>
<sequence length="176" mass="18896">MSGHNKWSQIKHQKGKTDAKKSQVFGKLAKLITDEARKANGNRDAAGLKSAIERARAQNMPTDNIERAIQKAVGGGAGAMETIVYEAYGPGGCALMIEVLTGNRNKAAQEIKFLLSEQGVALASIGSAAWAFKKTHEGFTAETTVPLTDEDVVLLEKLVDALENHEDVQAVYTNAE</sequence>
<comment type="caution">
    <text evidence="7">The sequence shown here is derived from an EMBL/GenBank/DDBJ whole genome shotgun (WGS) entry which is preliminary data.</text>
</comment>
<dbReference type="Gene3D" id="3.30.70.980">
    <property type="match status" value="1"/>
</dbReference>
<comment type="similarity">
    <text evidence="1">Belongs to the TACO1 family.</text>
</comment>
<protein>
    <recommendedName>
        <fullName evidence="9">Transcriptional regulator</fullName>
    </recommendedName>
</protein>
<evidence type="ECO:0000313" key="8">
    <source>
        <dbReference type="Proteomes" id="UP000178873"/>
    </source>
</evidence>
<dbReference type="STRING" id="1802301.A2664_01310"/>
<dbReference type="Proteomes" id="UP000178873">
    <property type="component" value="Unassembled WGS sequence"/>
</dbReference>
<keyword evidence="3" id="KW-0804">Transcription</keyword>
<evidence type="ECO:0000256" key="2">
    <source>
        <dbReference type="ARBA" id="ARBA00023015"/>
    </source>
</evidence>
<dbReference type="Gene3D" id="1.10.10.200">
    <property type="match status" value="1"/>
</dbReference>
<dbReference type="GO" id="GO:0005829">
    <property type="term" value="C:cytosol"/>
    <property type="evidence" value="ECO:0007669"/>
    <property type="project" value="TreeGrafter"/>
</dbReference>
<dbReference type="AlphaFoldDB" id="A0A1G2M4I9"/>
<dbReference type="InterPro" id="IPR026564">
    <property type="entry name" value="Transcrip_reg_TACO1-like_dom3"/>
</dbReference>
<evidence type="ECO:0000259" key="6">
    <source>
        <dbReference type="Pfam" id="PF20772"/>
    </source>
</evidence>
<name>A0A1G2M4I9_9BACT</name>
<dbReference type="InterPro" id="IPR029072">
    <property type="entry name" value="YebC-like"/>
</dbReference>
<dbReference type="InterPro" id="IPR002876">
    <property type="entry name" value="Transcrip_reg_TACO1-like"/>
</dbReference>
<dbReference type="Pfam" id="PF20772">
    <property type="entry name" value="TACO1_YebC_N"/>
    <property type="match status" value="1"/>
</dbReference>
<evidence type="ECO:0000256" key="3">
    <source>
        <dbReference type="ARBA" id="ARBA00023163"/>
    </source>
</evidence>
<organism evidence="7 8">
    <name type="scientific">Candidatus Taylorbacteria bacterium RIFCSPHIGHO2_01_FULL_46_22b</name>
    <dbReference type="NCBI Taxonomy" id="1802301"/>
    <lineage>
        <taxon>Bacteria</taxon>
        <taxon>Candidatus Tayloriibacteriota</taxon>
    </lineage>
</organism>